<gene>
    <name evidence="1" type="ORF">MU1_35420</name>
</gene>
<keyword evidence="2" id="KW-1185">Reference proteome</keyword>
<reference evidence="1 2" key="1">
    <citation type="submission" date="2023-03" db="EMBL/GenBank/DDBJ databases">
        <title>Draft genome sequence of the bacteria which degrade cell wall of Tricholomamatutake.</title>
        <authorList>
            <person name="Konishi Y."/>
            <person name="Fukuta Y."/>
            <person name="Shirasaka N."/>
        </authorList>
    </citation>
    <scope>NUCLEOTIDE SEQUENCE [LARGE SCALE GENOMIC DNA]</scope>
    <source>
        <strain evidence="2">mu1</strain>
    </source>
</reference>
<evidence type="ECO:0000313" key="2">
    <source>
        <dbReference type="Proteomes" id="UP001157114"/>
    </source>
</evidence>
<protein>
    <submittedName>
        <fullName evidence="1">Uncharacterized protein</fullName>
    </submittedName>
</protein>
<proteinExistence type="predicted"/>
<name>A0ABQ6GHU0_9BACL</name>
<dbReference type="EMBL" id="BSSQ01000014">
    <property type="protein sequence ID" value="GLX69197.1"/>
    <property type="molecule type" value="Genomic_DNA"/>
</dbReference>
<comment type="caution">
    <text evidence="1">The sequence shown here is derived from an EMBL/GenBank/DDBJ whole genome shotgun (WGS) entry which is preliminary data.</text>
</comment>
<sequence>MTGYLRMIYKISASLDQKYDHLQGGTMDLTADVYIDVQGQRDEAIAAHPFVAVMRLA</sequence>
<dbReference type="Proteomes" id="UP001157114">
    <property type="component" value="Unassembled WGS sequence"/>
</dbReference>
<evidence type="ECO:0000313" key="1">
    <source>
        <dbReference type="EMBL" id="GLX69197.1"/>
    </source>
</evidence>
<accession>A0ABQ6GHU0</accession>
<organism evidence="1 2">
    <name type="scientific">Paenibacillus glycanilyticus</name>
    <dbReference type="NCBI Taxonomy" id="126569"/>
    <lineage>
        <taxon>Bacteria</taxon>
        <taxon>Bacillati</taxon>
        <taxon>Bacillota</taxon>
        <taxon>Bacilli</taxon>
        <taxon>Bacillales</taxon>
        <taxon>Paenibacillaceae</taxon>
        <taxon>Paenibacillus</taxon>
    </lineage>
</organism>